<comment type="caution">
    <text evidence="2">The sequence shown here is derived from an EMBL/GenBank/DDBJ whole genome shotgun (WGS) entry which is preliminary data.</text>
</comment>
<organism evidence="2 3">
    <name type="scientific">Tritrichomonas musculus</name>
    <dbReference type="NCBI Taxonomy" id="1915356"/>
    <lineage>
        <taxon>Eukaryota</taxon>
        <taxon>Metamonada</taxon>
        <taxon>Parabasalia</taxon>
        <taxon>Tritrichomonadida</taxon>
        <taxon>Tritrichomonadidae</taxon>
        <taxon>Tritrichomonas</taxon>
    </lineage>
</organism>
<feature type="domain" description="Protein kinase" evidence="1">
    <location>
        <begin position="12"/>
        <end position="266"/>
    </location>
</feature>
<sequence>MISNLPCLIHGYIFHKLIGKGGFSSVYLVQSERFMMEFCAKVTQIPNSESTEEGEKAAINEMNALISLNHPHILRLYDHFRDNSRFYLIIEYCSGGSLSNKVLRNKGLSIDNFLYLSRQIISALATCHQHNIAHHDLKLGNVLLDEYGRTKLADFGISIRIERYGDLCESYSGSIEYEAPEILIKKPHDPFAADIWALGVLFAHMIGGSSPWRCDTIGKLKKCIMKGVYRLPKNVPSEISDIISKMIVVEPEKRITMKQLKMIPLFQMNEIPIEVSLYDYLDSNSADCLSPAGRQMSAFEEEQPAADPNELEATTSLSIIEDSVLNYQTSTTLTICRLNILKGRSTVPLMRSRYHAKPTFSFQIE</sequence>
<dbReference type="Pfam" id="PF00069">
    <property type="entry name" value="Pkinase"/>
    <property type="match status" value="1"/>
</dbReference>
<dbReference type="SMART" id="SM00220">
    <property type="entry name" value="S_TKc"/>
    <property type="match status" value="1"/>
</dbReference>
<reference evidence="2 3" key="1">
    <citation type="submission" date="2024-04" db="EMBL/GenBank/DDBJ databases">
        <title>Tritrichomonas musculus Genome.</title>
        <authorList>
            <person name="Alves-Ferreira E."/>
            <person name="Grigg M."/>
            <person name="Lorenzi H."/>
            <person name="Galac M."/>
        </authorList>
    </citation>
    <scope>NUCLEOTIDE SEQUENCE [LARGE SCALE GENOMIC DNA]</scope>
    <source>
        <strain evidence="2 3">EAF2021</strain>
    </source>
</reference>
<keyword evidence="3" id="KW-1185">Reference proteome</keyword>
<accession>A0ABR2GP09</accession>
<dbReference type="Proteomes" id="UP001470230">
    <property type="component" value="Unassembled WGS sequence"/>
</dbReference>
<proteinExistence type="predicted"/>
<dbReference type="PROSITE" id="PS00108">
    <property type="entry name" value="PROTEIN_KINASE_ST"/>
    <property type="match status" value="1"/>
</dbReference>
<gene>
    <name evidence="2" type="ORF">M9Y10_042488</name>
</gene>
<evidence type="ECO:0000259" key="1">
    <source>
        <dbReference type="PROSITE" id="PS50011"/>
    </source>
</evidence>
<evidence type="ECO:0000313" key="3">
    <source>
        <dbReference type="Proteomes" id="UP001470230"/>
    </source>
</evidence>
<dbReference type="PROSITE" id="PS50011">
    <property type="entry name" value="PROTEIN_KINASE_DOM"/>
    <property type="match status" value="1"/>
</dbReference>
<dbReference type="InterPro" id="IPR011009">
    <property type="entry name" value="Kinase-like_dom_sf"/>
</dbReference>
<evidence type="ECO:0000313" key="2">
    <source>
        <dbReference type="EMBL" id="KAK8835601.1"/>
    </source>
</evidence>
<dbReference type="PANTHER" id="PTHR24362">
    <property type="entry name" value="SERINE/THREONINE-PROTEIN KINASE NEK"/>
    <property type="match status" value="1"/>
</dbReference>
<dbReference type="InterPro" id="IPR000719">
    <property type="entry name" value="Prot_kinase_dom"/>
</dbReference>
<dbReference type="InterPro" id="IPR008271">
    <property type="entry name" value="Ser/Thr_kinase_AS"/>
</dbReference>
<name>A0ABR2GP09_9EUKA</name>
<dbReference type="Gene3D" id="1.10.510.10">
    <property type="entry name" value="Transferase(Phosphotransferase) domain 1"/>
    <property type="match status" value="1"/>
</dbReference>
<dbReference type="PANTHER" id="PTHR24362:SF309">
    <property type="entry name" value="PROTEIN KINASE DOMAIN-CONTAINING PROTEIN"/>
    <property type="match status" value="1"/>
</dbReference>
<dbReference type="SUPFAM" id="SSF56112">
    <property type="entry name" value="Protein kinase-like (PK-like)"/>
    <property type="match status" value="1"/>
</dbReference>
<dbReference type="EMBL" id="JAPFFF010000079">
    <property type="protein sequence ID" value="KAK8835601.1"/>
    <property type="molecule type" value="Genomic_DNA"/>
</dbReference>
<protein>
    <recommendedName>
        <fullName evidence="1">Protein kinase domain-containing protein</fullName>
    </recommendedName>
</protein>